<dbReference type="Gene3D" id="3.40.50.1010">
    <property type="entry name" value="5'-nuclease"/>
    <property type="match status" value="1"/>
</dbReference>
<evidence type="ECO:0000313" key="7">
    <source>
        <dbReference type="Proteomes" id="UP000198528"/>
    </source>
</evidence>
<organism evidence="6 7">
    <name type="scientific">Parafannyhessea umbonata</name>
    <dbReference type="NCBI Taxonomy" id="604330"/>
    <lineage>
        <taxon>Bacteria</taxon>
        <taxon>Bacillati</taxon>
        <taxon>Actinomycetota</taxon>
        <taxon>Coriobacteriia</taxon>
        <taxon>Coriobacteriales</taxon>
        <taxon>Atopobiaceae</taxon>
        <taxon>Parafannyhessea</taxon>
    </lineage>
</organism>
<keyword evidence="1" id="KW-0540">Nuclease</keyword>
<dbReference type="CDD" id="cd09873">
    <property type="entry name" value="PIN_Pae0151-like"/>
    <property type="match status" value="1"/>
</dbReference>
<proteinExistence type="predicted"/>
<dbReference type="GO" id="GO:0016787">
    <property type="term" value="F:hydrolase activity"/>
    <property type="evidence" value="ECO:0007669"/>
    <property type="project" value="UniProtKB-KW"/>
</dbReference>
<name>A0A1G6I8Y7_9ACTN</name>
<dbReference type="GO" id="GO:0046872">
    <property type="term" value="F:metal ion binding"/>
    <property type="evidence" value="ECO:0007669"/>
    <property type="project" value="UniProtKB-KW"/>
</dbReference>
<dbReference type="RefSeq" id="WP_218118074.1">
    <property type="nucleotide sequence ID" value="NZ_FMZL01000002.1"/>
</dbReference>
<evidence type="ECO:0000256" key="3">
    <source>
        <dbReference type="ARBA" id="ARBA00022801"/>
    </source>
</evidence>
<protein>
    <submittedName>
        <fullName evidence="6">Predicted nucleic acid-binding protein, contains PIN domain</fullName>
    </submittedName>
</protein>
<reference evidence="7" key="1">
    <citation type="submission" date="2016-10" db="EMBL/GenBank/DDBJ databases">
        <authorList>
            <person name="Varghese N."/>
            <person name="Submissions S."/>
        </authorList>
    </citation>
    <scope>NUCLEOTIDE SEQUENCE [LARGE SCALE GENOMIC DNA]</scope>
    <source>
        <strain evidence="7">DSM 22619</strain>
    </source>
</reference>
<dbReference type="InterPro" id="IPR002716">
    <property type="entry name" value="PIN_dom"/>
</dbReference>
<dbReference type="InterPro" id="IPR044153">
    <property type="entry name" value="PIN_Pae0151-like"/>
</dbReference>
<dbReference type="GO" id="GO:0004518">
    <property type="term" value="F:nuclease activity"/>
    <property type="evidence" value="ECO:0007669"/>
    <property type="project" value="UniProtKB-KW"/>
</dbReference>
<evidence type="ECO:0000259" key="5">
    <source>
        <dbReference type="Pfam" id="PF01850"/>
    </source>
</evidence>
<keyword evidence="2" id="KW-0479">Metal-binding</keyword>
<dbReference type="InterPro" id="IPR029060">
    <property type="entry name" value="PIN-like_dom_sf"/>
</dbReference>
<keyword evidence="4" id="KW-0460">Magnesium</keyword>
<dbReference type="PANTHER" id="PTHR35901">
    <property type="entry name" value="RIBONUCLEASE VAPC3"/>
    <property type="match status" value="1"/>
</dbReference>
<dbReference type="Proteomes" id="UP000198528">
    <property type="component" value="Unassembled WGS sequence"/>
</dbReference>
<accession>A0A1G6I8Y7</accession>
<dbReference type="EMBL" id="FMZL01000002">
    <property type="protein sequence ID" value="SDC02485.1"/>
    <property type="molecule type" value="Genomic_DNA"/>
</dbReference>
<evidence type="ECO:0000256" key="1">
    <source>
        <dbReference type="ARBA" id="ARBA00022722"/>
    </source>
</evidence>
<sequence>MIVLDSSVAIEIALDTVEGRALRGLWYVDERVVSVPLFQSEVTNAFWKYVRAGVMRREEATRRLSIALSLVDEYADALDLASEVLAEAVRLEHPAYDITYLVLARRSGGTLFSCDKKLVKLCEENGVDCIHTEDVPAAVPRERHGVCG</sequence>
<gene>
    <name evidence="6" type="ORF">SAMN04487824_10256</name>
</gene>
<evidence type="ECO:0000313" key="6">
    <source>
        <dbReference type="EMBL" id="SDC02485.1"/>
    </source>
</evidence>
<keyword evidence="3" id="KW-0378">Hydrolase</keyword>
<dbReference type="PANTHER" id="PTHR35901:SF1">
    <property type="entry name" value="EXONUCLEASE VAPC9"/>
    <property type="match status" value="1"/>
</dbReference>
<dbReference type="InterPro" id="IPR051619">
    <property type="entry name" value="TypeII_TA_RNase_PINc/VapC"/>
</dbReference>
<dbReference type="SUPFAM" id="SSF88723">
    <property type="entry name" value="PIN domain-like"/>
    <property type="match status" value="1"/>
</dbReference>
<dbReference type="Pfam" id="PF01850">
    <property type="entry name" value="PIN"/>
    <property type="match status" value="1"/>
</dbReference>
<feature type="domain" description="PIN" evidence="5">
    <location>
        <begin position="2"/>
        <end position="122"/>
    </location>
</feature>
<evidence type="ECO:0000256" key="2">
    <source>
        <dbReference type="ARBA" id="ARBA00022723"/>
    </source>
</evidence>
<keyword evidence="7" id="KW-1185">Reference proteome</keyword>
<dbReference type="STRING" id="604330.SAMN04489857_0240"/>
<evidence type="ECO:0000256" key="4">
    <source>
        <dbReference type="ARBA" id="ARBA00022842"/>
    </source>
</evidence>
<dbReference type="AlphaFoldDB" id="A0A1G6I8Y7"/>